<proteinExistence type="inferred from homology"/>
<sequence>MVSRPDYISLTESLARADADLVASESHGTLCGMACVSAKVELNDWLEQVFEEFDLNNMLIKEAAQLLVGLYNDTQAQLTDYDADFQLLLPDDEDSLGQRTEALAFWCQGFTYGLAAGGLKKDQKLPEDTAELIKDMVEIARAGHDLVDGSDEDEDAYMQLYEYVRMGVLLINEELRPSDNASKTV</sequence>
<dbReference type="Gene3D" id="1.20.120.740">
    <property type="entry name" value="YgfB uncharacterised protein family UPF0149, PF03695"/>
    <property type="match status" value="1"/>
</dbReference>
<accession>A0A3B0WVW2</accession>
<reference evidence="2" key="1">
    <citation type="submission" date="2018-06" db="EMBL/GenBank/DDBJ databases">
        <authorList>
            <person name="Zhirakovskaya E."/>
        </authorList>
    </citation>
    <scope>NUCLEOTIDE SEQUENCE</scope>
</reference>
<dbReference type="PANTHER" id="PTHR37528">
    <property type="entry name" value="UPF0149 PROTEIN YGFB"/>
    <property type="match status" value="1"/>
</dbReference>
<evidence type="ECO:0000256" key="1">
    <source>
        <dbReference type="ARBA" id="ARBA00038308"/>
    </source>
</evidence>
<evidence type="ECO:0008006" key="3">
    <source>
        <dbReference type="Google" id="ProtNLM"/>
    </source>
</evidence>
<dbReference type="InterPro" id="IPR011978">
    <property type="entry name" value="YgfB-like"/>
</dbReference>
<dbReference type="EMBL" id="UOFG01000112">
    <property type="protein sequence ID" value="VAW60155.1"/>
    <property type="molecule type" value="Genomic_DNA"/>
</dbReference>
<dbReference type="Pfam" id="PF03695">
    <property type="entry name" value="UPF0149"/>
    <property type="match status" value="1"/>
</dbReference>
<gene>
    <name evidence="2" type="ORF">MNBD_GAMMA11-2840</name>
</gene>
<evidence type="ECO:0000313" key="2">
    <source>
        <dbReference type="EMBL" id="VAW60155.1"/>
    </source>
</evidence>
<dbReference type="NCBIfam" id="TIGR02292">
    <property type="entry name" value="ygfB_yecA"/>
    <property type="match status" value="1"/>
</dbReference>
<protein>
    <recommendedName>
        <fullName evidence="3">YecA family protein</fullName>
    </recommendedName>
</protein>
<dbReference type="InterPro" id="IPR036255">
    <property type="entry name" value="YgfB-like_sf"/>
</dbReference>
<name>A0A3B0WVW2_9ZZZZ</name>
<comment type="similarity">
    <text evidence="1">Belongs to the UPF0149 family.</text>
</comment>
<dbReference type="GO" id="GO:0005829">
    <property type="term" value="C:cytosol"/>
    <property type="evidence" value="ECO:0007669"/>
    <property type="project" value="TreeGrafter"/>
</dbReference>
<organism evidence="2">
    <name type="scientific">hydrothermal vent metagenome</name>
    <dbReference type="NCBI Taxonomy" id="652676"/>
    <lineage>
        <taxon>unclassified sequences</taxon>
        <taxon>metagenomes</taxon>
        <taxon>ecological metagenomes</taxon>
    </lineage>
</organism>
<dbReference type="SUPFAM" id="SSF101327">
    <property type="entry name" value="YgfB-like"/>
    <property type="match status" value="1"/>
</dbReference>
<dbReference type="PANTHER" id="PTHR37528:SF1">
    <property type="entry name" value="UPF0149 PROTEIN YGFB"/>
    <property type="match status" value="1"/>
</dbReference>
<dbReference type="AlphaFoldDB" id="A0A3B0WVW2"/>